<dbReference type="Proteomes" id="UP000694393">
    <property type="component" value="Unplaced"/>
</dbReference>
<feature type="disulfide bond" evidence="3">
    <location>
        <begin position="205"/>
        <end position="223"/>
    </location>
</feature>
<keyword evidence="2 3" id="KW-1015">Disulfide bond</keyword>
<dbReference type="InterPro" id="IPR034117">
    <property type="entry name" value="SCP_CRISP"/>
</dbReference>
<dbReference type="InterPro" id="IPR014044">
    <property type="entry name" value="CAP_dom"/>
</dbReference>
<dbReference type="PROSITE" id="PS01010">
    <property type="entry name" value="CRISP_2"/>
    <property type="match status" value="1"/>
</dbReference>
<accession>A0A8C8S1I4</accession>
<sequence length="234" mass="26419">MGNCSLESDQEESIAKIDLTSRSTDNVDQQKEIVDKHNALRRGVMPNATNMLRMEWSPEAAQNAKNWANECTLSHSPPERRKTRDCGENLYMSSAPSSWSDAIQSWYNEVEDFKYGIGATRPMAVTGHYTQVVWYKSYQIGCAIAFCPDREYSYFYVCHYCPPGNDENLIKTPYKSGAVCGDCPNDCDNGLCTNPCKYEDVYFNCPDLAKRFGCTHPFTKENCLASCHCAAEIK</sequence>
<dbReference type="PROSITE" id="PS51670">
    <property type="entry name" value="SHKT"/>
    <property type="match status" value="1"/>
</dbReference>
<reference evidence="5" key="1">
    <citation type="submission" date="2025-08" db="UniProtKB">
        <authorList>
            <consortium name="Ensembl"/>
        </authorList>
    </citation>
    <scope>IDENTIFICATION</scope>
</reference>
<name>A0A8C8S1I4_9SAUR</name>
<evidence type="ECO:0000256" key="1">
    <source>
        <dbReference type="ARBA" id="ARBA00009923"/>
    </source>
</evidence>
<evidence type="ECO:0000256" key="2">
    <source>
        <dbReference type="ARBA" id="ARBA00023157"/>
    </source>
</evidence>
<dbReference type="InterPro" id="IPR035940">
    <property type="entry name" value="CAP_sf"/>
</dbReference>
<dbReference type="CDD" id="cd05383">
    <property type="entry name" value="CAP_CRISP"/>
    <property type="match status" value="1"/>
</dbReference>
<dbReference type="Gene3D" id="1.10.10.740">
    <property type="entry name" value="Crisp domain"/>
    <property type="match status" value="1"/>
</dbReference>
<dbReference type="Pfam" id="PF08562">
    <property type="entry name" value="Crisp"/>
    <property type="match status" value="1"/>
</dbReference>
<dbReference type="SUPFAM" id="SSF55797">
    <property type="entry name" value="PR-1-like"/>
    <property type="match status" value="1"/>
</dbReference>
<dbReference type="InterPro" id="IPR018244">
    <property type="entry name" value="Allrgn_V5/Tpx1_CS"/>
</dbReference>
<dbReference type="GO" id="GO:0005576">
    <property type="term" value="C:extracellular region"/>
    <property type="evidence" value="ECO:0007669"/>
    <property type="project" value="InterPro"/>
</dbReference>
<comment type="caution">
    <text evidence="3">Lacks conserved residue(s) required for the propagation of feature annotation.</text>
</comment>
<protein>
    <recommendedName>
        <fullName evidence="4">ShKT domain-containing protein</fullName>
    </recommendedName>
</protein>
<dbReference type="InterPro" id="IPR001283">
    <property type="entry name" value="CRISP-related"/>
</dbReference>
<dbReference type="Gene3D" id="3.40.33.10">
    <property type="entry name" value="CAP"/>
    <property type="match status" value="1"/>
</dbReference>
<dbReference type="InterPro" id="IPR013871">
    <property type="entry name" value="Cysteine_rich_secretory"/>
</dbReference>
<dbReference type="PANTHER" id="PTHR10334">
    <property type="entry name" value="CYSTEINE-RICH SECRETORY PROTEIN-RELATED"/>
    <property type="match status" value="1"/>
</dbReference>
<reference evidence="5" key="2">
    <citation type="submission" date="2025-09" db="UniProtKB">
        <authorList>
            <consortium name="Ensembl"/>
        </authorList>
    </citation>
    <scope>IDENTIFICATION</scope>
</reference>
<dbReference type="Ensembl" id="ENSPCET00000013159.1">
    <property type="protein sequence ID" value="ENSPCEP00000012706.1"/>
    <property type="gene ID" value="ENSPCEG00000009646.1"/>
</dbReference>
<dbReference type="Pfam" id="PF00188">
    <property type="entry name" value="CAP"/>
    <property type="match status" value="1"/>
</dbReference>
<dbReference type="SMART" id="SM00198">
    <property type="entry name" value="SCP"/>
    <property type="match status" value="1"/>
</dbReference>
<dbReference type="PRINTS" id="PR00837">
    <property type="entry name" value="V5TPXLIKE"/>
</dbReference>
<evidence type="ECO:0000313" key="6">
    <source>
        <dbReference type="Proteomes" id="UP000694393"/>
    </source>
</evidence>
<feature type="domain" description="ShKT" evidence="4">
    <location>
        <begin position="196"/>
        <end position="229"/>
    </location>
</feature>
<dbReference type="SUPFAM" id="SSF57546">
    <property type="entry name" value="Crisp domain-like"/>
    <property type="match status" value="1"/>
</dbReference>
<dbReference type="AlphaFoldDB" id="A0A8C8S1I4"/>
<dbReference type="InterPro" id="IPR003582">
    <property type="entry name" value="ShKT_dom"/>
</dbReference>
<evidence type="ECO:0000259" key="4">
    <source>
        <dbReference type="PROSITE" id="PS51670"/>
    </source>
</evidence>
<evidence type="ECO:0000313" key="5">
    <source>
        <dbReference type="Ensembl" id="ENSPCEP00000012706.1"/>
    </source>
</evidence>
<feature type="disulfide bond" evidence="3">
    <location>
        <begin position="214"/>
        <end position="227"/>
    </location>
</feature>
<dbReference type="FunFam" id="1.10.10.740:FF:000001">
    <property type="entry name" value="Cysteine-rich secretory protein 2"/>
    <property type="match status" value="1"/>
</dbReference>
<dbReference type="InterPro" id="IPR042076">
    <property type="entry name" value="Crisp-like_dom"/>
</dbReference>
<proteinExistence type="inferred from homology"/>
<dbReference type="FunFam" id="3.40.33.10:FF:000005">
    <property type="entry name" value="Cysteine-rich secretory protein 2"/>
    <property type="match status" value="1"/>
</dbReference>
<evidence type="ECO:0000256" key="3">
    <source>
        <dbReference type="PROSITE-ProRule" id="PRU01005"/>
    </source>
</evidence>
<keyword evidence="6" id="KW-1185">Reference proteome</keyword>
<dbReference type="PROSITE" id="PS01009">
    <property type="entry name" value="CRISP_1"/>
    <property type="match status" value="1"/>
</dbReference>
<comment type="similarity">
    <text evidence="1">Belongs to the CRISP family.</text>
</comment>
<organism evidence="5 6">
    <name type="scientific">Pelusios castaneus</name>
    <name type="common">West African mud turtle</name>
    <dbReference type="NCBI Taxonomy" id="367368"/>
    <lineage>
        <taxon>Eukaryota</taxon>
        <taxon>Metazoa</taxon>
        <taxon>Chordata</taxon>
        <taxon>Craniata</taxon>
        <taxon>Vertebrata</taxon>
        <taxon>Euteleostomi</taxon>
        <taxon>Archelosauria</taxon>
        <taxon>Testudinata</taxon>
        <taxon>Testudines</taxon>
        <taxon>Pleurodira</taxon>
        <taxon>Pelomedusidae</taxon>
        <taxon>Pelusios</taxon>
    </lineage>
</organism>